<reference evidence="1 2" key="1">
    <citation type="journal article" date="2015" name="Genome Announc.">
        <title>Complete and Assembled Genome Sequence of Bifidobacterium kashiwanohense PV20-2, Isolated from the Feces of an Anemic Kenyan Infant.</title>
        <authorList>
            <person name="Vazquez-Gutierrez P."/>
            <person name="Lacroix C."/>
            <person name="Chassard C."/>
            <person name="Klumpp J."/>
            <person name="Jans C."/>
            <person name="Stevens M.J."/>
        </authorList>
    </citation>
    <scope>NUCLEOTIDE SEQUENCE [LARGE SCALE GENOMIC DNA]</scope>
    <source>
        <strain evidence="1 2">PV20-2</strain>
    </source>
</reference>
<gene>
    <name evidence="1" type="ORF">AH68_09850</name>
</gene>
<organism evidence="1 2">
    <name type="scientific">Bifidobacterium catenulatum PV20-2</name>
    <dbReference type="NCBI Taxonomy" id="1447716"/>
    <lineage>
        <taxon>Bacteria</taxon>
        <taxon>Bacillati</taxon>
        <taxon>Actinomycetota</taxon>
        <taxon>Actinomycetes</taxon>
        <taxon>Bifidobacteriales</taxon>
        <taxon>Bifidobacteriaceae</taxon>
        <taxon>Bifidobacterium</taxon>
    </lineage>
</organism>
<dbReference type="Proteomes" id="UP000030625">
    <property type="component" value="Chromosome"/>
</dbReference>
<dbReference type="EMBL" id="CP007456">
    <property type="protein sequence ID" value="AIZ15287.1"/>
    <property type="molecule type" value="Genomic_DNA"/>
</dbReference>
<evidence type="ECO:0000313" key="1">
    <source>
        <dbReference type="EMBL" id="AIZ15287.1"/>
    </source>
</evidence>
<dbReference type="OrthoDB" id="3240197at2"/>
<evidence type="ECO:0008006" key="3">
    <source>
        <dbReference type="Google" id="ProtNLM"/>
    </source>
</evidence>
<dbReference type="STRING" id="1447716.AH68_09850"/>
<dbReference type="AlphaFoldDB" id="A0A0A7I4J3"/>
<dbReference type="RefSeq" id="WP_039199489.1">
    <property type="nucleotide sequence ID" value="NZ_CP007456.1"/>
</dbReference>
<evidence type="ECO:0000313" key="2">
    <source>
        <dbReference type="Proteomes" id="UP000030625"/>
    </source>
</evidence>
<accession>A0A0A7I4J3</accession>
<dbReference type="Pfam" id="PF14019">
    <property type="entry name" value="DUF4235"/>
    <property type="match status" value="1"/>
</dbReference>
<dbReference type="KEGG" id="bka:AH68_09850"/>
<sequence length="126" mass="13856">MSEMPDLESSADRIVASLHNVDEKVNALREQRINDPDDLCDKIFKAVVPTLAGLVFGKLFELAWRKSVGRKAVLPDGTTDKRKELALNLVFGVASAGFGALVSQLSDRGSQALVDRRHSRQARESH</sequence>
<protein>
    <recommendedName>
        <fullName evidence="3">DUF4235 domain-containing protein</fullName>
    </recommendedName>
</protein>
<proteinExistence type="predicted"/>
<name>A0A0A7I4J3_9BIFI</name>
<dbReference type="HOGENOM" id="CLU_120898_0_0_11"/>
<dbReference type="InterPro" id="IPR025329">
    <property type="entry name" value="DUF4235"/>
</dbReference>